<dbReference type="RefSeq" id="WP_005918794.1">
    <property type="nucleotide sequence ID" value="NZ_ALVD01000007.1"/>
</dbReference>
<evidence type="ECO:0000313" key="2">
    <source>
        <dbReference type="Proteomes" id="UP000004829"/>
    </source>
</evidence>
<reference evidence="2" key="1">
    <citation type="journal article" date="2012" name="J. Bacteriol.">
        <title>Draft Genome Sequence of Fusobacterium nucleatum ChDC F128, Isolated from a Periodontitis Lesion.</title>
        <authorList>
            <person name="Park S.N."/>
            <person name="Kong S.W."/>
            <person name="Kim H.S."/>
            <person name="Park M.S."/>
            <person name="Lee J.W."/>
            <person name="Cho E."/>
            <person name="Lim Y.K."/>
            <person name="Choi M.H."/>
            <person name="Chang Y.H."/>
            <person name="Shin J.H."/>
            <person name="Park H.S."/>
            <person name="Choi S.H."/>
            <person name="Kook J.K."/>
        </authorList>
    </citation>
    <scope>NUCLEOTIDE SEQUENCE [LARGE SCALE GENOMIC DNA]</scope>
    <source>
        <strain evidence="2">ChDC F128</strain>
    </source>
</reference>
<keyword evidence="2" id="KW-1185">Reference proteome</keyword>
<gene>
    <name evidence="1" type="ORF">B437_08933</name>
</gene>
<sequence length="131" mass="14567">MLQNNLTTGERLFQVINPSGQLIYKKSLIPYPASALIGTSSSSKMLVGNGVVSKLPYNPVLKSPIKYPNLNYDENKFLNDYMGKEIPGKIVFKYNDVNKYEYNATTNPGPLAESKNLPINNFYGGLILMAK</sequence>
<comment type="caution">
    <text evidence="1">The sequence shown here is derived from an EMBL/GenBank/DDBJ whole genome shotgun (WGS) entry which is preliminary data.</text>
</comment>
<name>A0ABP2R369_9FUSO</name>
<dbReference type="Proteomes" id="UP000004829">
    <property type="component" value="Unassembled WGS sequence"/>
</dbReference>
<proteinExistence type="predicted"/>
<evidence type="ECO:0000313" key="1">
    <source>
        <dbReference type="EMBL" id="EJU07116.1"/>
    </source>
</evidence>
<protein>
    <submittedName>
        <fullName evidence="1">Uncharacterized protein</fullName>
    </submittedName>
</protein>
<accession>A0ABP2R369</accession>
<dbReference type="EMBL" id="ALVD01000007">
    <property type="protein sequence ID" value="EJU07116.1"/>
    <property type="molecule type" value="Genomic_DNA"/>
</dbReference>
<organism evidence="1 2">
    <name type="scientific">Fusobacterium hwasookii ChDC F128</name>
    <dbReference type="NCBI Taxonomy" id="1216362"/>
    <lineage>
        <taxon>Bacteria</taxon>
        <taxon>Fusobacteriati</taxon>
        <taxon>Fusobacteriota</taxon>
        <taxon>Fusobacteriia</taxon>
        <taxon>Fusobacteriales</taxon>
        <taxon>Fusobacteriaceae</taxon>
        <taxon>Fusobacterium</taxon>
    </lineage>
</organism>